<feature type="domain" description="Asparaginase/glutaminase C-terminal" evidence="7">
    <location>
        <begin position="209"/>
        <end position="317"/>
    </location>
</feature>
<comment type="caution">
    <text evidence="8">The sequence shown here is derived from an EMBL/GenBank/DDBJ whole genome shotgun (WGS) entry which is preliminary data.</text>
</comment>
<dbReference type="Pfam" id="PF00710">
    <property type="entry name" value="Asparaginase"/>
    <property type="match status" value="1"/>
</dbReference>
<dbReference type="InterPro" id="IPR027473">
    <property type="entry name" value="L-asparaginase_C"/>
</dbReference>
<dbReference type="PIRSF" id="PIRSF500176">
    <property type="entry name" value="L_ASNase"/>
    <property type="match status" value="1"/>
</dbReference>
<evidence type="ECO:0000256" key="3">
    <source>
        <dbReference type="PIRSR" id="PIRSR001220-1"/>
    </source>
</evidence>
<dbReference type="Pfam" id="PF17763">
    <property type="entry name" value="Asparaginase_C"/>
    <property type="match status" value="1"/>
</dbReference>
<dbReference type="PRINTS" id="PR00139">
    <property type="entry name" value="ASNGLNASE"/>
</dbReference>
<dbReference type="Gene3D" id="3.40.50.1170">
    <property type="entry name" value="L-asparaginase, N-terminal domain"/>
    <property type="match status" value="1"/>
</dbReference>
<comment type="similarity">
    <text evidence="1">Belongs to the asparaginase 1 family.</text>
</comment>
<evidence type="ECO:0000259" key="6">
    <source>
        <dbReference type="Pfam" id="PF00710"/>
    </source>
</evidence>
<dbReference type="InterPro" id="IPR037152">
    <property type="entry name" value="L-asparaginase_N_sf"/>
</dbReference>
<dbReference type="PANTHER" id="PTHR11707:SF28">
    <property type="entry name" value="60 KDA LYSOPHOSPHOLIPASE"/>
    <property type="match status" value="1"/>
</dbReference>
<dbReference type="CDD" id="cd08964">
    <property type="entry name" value="L-asparaginase_II"/>
    <property type="match status" value="1"/>
</dbReference>
<feature type="active site" evidence="5">
    <location>
        <position position="89"/>
    </location>
</feature>
<dbReference type="InterPro" id="IPR027475">
    <property type="entry name" value="Asparaginase/glutaminase_AS2"/>
</dbReference>
<dbReference type="GO" id="GO:0016740">
    <property type="term" value="F:transferase activity"/>
    <property type="evidence" value="ECO:0007669"/>
    <property type="project" value="UniProtKB-KW"/>
</dbReference>
<dbReference type="Gene3D" id="3.40.50.40">
    <property type="match status" value="1"/>
</dbReference>
<keyword evidence="8" id="KW-0808">Transferase</keyword>
<sequence>MFVGSLCLLAAGGTIAARTTSEGRAVAADAAELLDAVRAFGDVSVEDVDARDVARTASFAATTADVLRLAEQVRVAAQKYEGVVITHGTDTLEETAALLAVAHRGPVPVVLTGAQRPFDDPATDGPRNLATALRWAASADAVDSGVTVVFNGRVLPGIGVRKVHTLAVDAFHAPGRGPIGYVGQDGVRRHATSRRPSPLLPPGVAELPRVDVVPLYLGADATAVEAAVAAGTQGIVLAAFGAGNTTPAITQACARVLGVGIPVAVTSRVGEGAVAGLYTGGGWDLAEAGAFFFGDLSPWQARIVLAAALAVEGTAEGVERRCRVWLQEVGAIPGQVE</sequence>
<proteinExistence type="inferred from homology"/>
<evidence type="ECO:0000259" key="7">
    <source>
        <dbReference type="Pfam" id="PF17763"/>
    </source>
</evidence>
<dbReference type="PANTHER" id="PTHR11707">
    <property type="entry name" value="L-ASPARAGINASE"/>
    <property type="match status" value="1"/>
</dbReference>
<dbReference type="InterPro" id="IPR004550">
    <property type="entry name" value="AsnASE_II"/>
</dbReference>
<protein>
    <submittedName>
        <fullName evidence="8">L-asparaginase/GlutRNAGln amidotransferase subunit D</fullName>
        <ecNumber evidence="8">3.5.1.1</ecNumber>
    </submittedName>
</protein>
<accession>A0A837DBR3</accession>
<dbReference type="OMA" id="RYYMQPL"/>
<dbReference type="PROSITE" id="PS51732">
    <property type="entry name" value="ASN_GLN_ASE_3"/>
    <property type="match status" value="1"/>
</dbReference>
<organism evidence="8 9">
    <name type="scientific">Saccharomonospora viridis</name>
    <dbReference type="NCBI Taxonomy" id="1852"/>
    <lineage>
        <taxon>Bacteria</taxon>
        <taxon>Bacillati</taxon>
        <taxon>Actinomycetota</taxon>
        <taxon>Actinomycetes</taxon>
        <taxon>Pseudonocardiales</taxon>
        <taxon>Pseudonocardiaceae</taxon>
        <taxon>Saccharomonospora</taxon>
    </lineage>
</organism>
<evidence type="ECO:0000256" key="4">
    <source>
        <dbReference type="PIRSR" id="PIRSR001220-2"/>
    </source>
</evidence>
<keyword evidence="2 8" id="KW-0378">Hydrolase</keyword>
<dbReference type="AlphaFoldDB" id="A0A837DBR3"/>
<dbReference type="InterPro" id="IPR040919">
    <property type="entry name" value="Asparaginase_C"/>
</dbReference>
<dbReference type="GO" id="GO:0006528">
    <property type="term" value="P:asparagine metabolic process"/>
    <property type="evidence" value="ECO:0007669"/>
    <property type="project" value="InterPro"/>
</dbReference>
<dbReference type="SFLD" id="SFLDS00057">
    <property type="entry name" value="Glutaminase/Asparaginase"/>
    <property type="match status" value="1"/>
</dbReference>
<evidence type="ECO:0000256" key="2">
    <source>
        <dbReference type="ARBA" id="ARBA00022801"/>
    </source>
</evidence>
<name>A0A837DBR3_9PSEU</name>
<dbReference type="SMART" id="SM00870">
    <property type="entry name" value="Asparaginase"/>
    <property type="match status" value="1"/>
</dbReference>
<dbReference type="InterPro" id="IPR036152">
    <property type="entry name" value="Asp/glu_Ase-like_sf"/>
</dbReference>
<dbReference type="GO" id="GO:0004067">
    <property type="term" value="F:asparaginase activity"/>
    <property type="evidence" value="ECO:0007669"/>
    <property type="project" value="UniProtKB-UniRule"/>
</dbReference>
<feature type="domain" description="L-asparaginase N-terminal" evidence="6">
    <location>
        <begin position="6"/>
        <end position="189"/>
    </location>
</feature>
<feature type="active site" description="O-isoaspartyl threonine intermediate" evidence="3">
    <location>
        <position position="14"/>
    </location>
</feature>
<dbReference type="InterPro" id="IPR027474">
    <property type="entry name" value="L-asparaginase_N"/>
</dbReference>
<evidence type="ECO:0000256" key="5">
    <source>
        <dbReference type="PROSITE-ProRule" id="PRU10100"/>
    </source>
</evidence>
<dbReference type="Proteomes" id="UP000030848">
    <property type="component" value="Unassembled WGS sequence"/>
</dbReference>
<dbReference type="PROSITE" id="PS00917">
    <property type="entry name" value="ASN_GLN_ASE_2"/>
    <property type="match status" value="1"/>
</dbReference>
<feature type="binding site" evidence="4">
    <location>
        <position position="58"/>
    </location>
    <ligand>
        <name>substrate</name>
    </ligand>
</feature>
<feature type="binding site" evidence="4">
    <location>
        <begin position="89"/>
        <end position="90"/>
    </location>
    <ligand>
        <name>substrate</name>
    </ligand>
</feature>
<dbReference type="EC" id="3.5.1.1" evidence="8"/>
<reference evidence="8 9" key="1">
    <citation type="submission" date="2014-10" db="EMBL/GenBank/DDBJ databases">
        <title>Genome sequence of Micropolyspora internatus JCM3315.</title>
        <authorList>
            <person name="Shin S.-K."/>
            <person name="Yi H."/>
        </authorList>
    </citation>
    <scope>NUCLEOTIDE SEQUENCE [LARGE SCALE GENOMIC DNA]</scope>
    <source>
        <strain evidence="8 9">JCM 3315</strain>
    </source>
</reference>
<dbReference type="FunFam" id="3.40.50.1170:FF:000001">
    <property type="entry name" value="L-asparaginase 2"/>
    <property type="match status" value="1"/>
</dbReference>
<dbReference type="PIRSF" id="PIRSF001220">
    <property type="entry name" value="L-ASNase_gatD"/>
    <property type="match status" value="1"/>
</dbReference>
<dbReference type="InterPro" id="IPR006034">
    <property type="entry name" value="Asparaginase/glutaminase-like"/>
</dbReference>
<evidence type="ECO:0000313" key="8">
    <source>
        <dbReference type="EMBL" id="KHF44645.1"/>
    </source>
</evidence>
<dbReference type="EMBL" id="JRZE01000003">
    <property type="protein sequence ID" value="KHF44645.1"/>
    <property type="molecule type" value="Genomic_DNA"/>
</dbReference>
<gene>
    <name evidence="8" type="ORF">MINT15_15270</name>
</gene>
<evidence type="ECO:0000313" key="9">
    <source>
        <dbReference type="Proteomes" id="UP000030848"/>
    </source>
</evidence>
<dbReference type="SUPFAM" id="SSF53774">
    <property type="entry name" value="Glutaminase/Asparaginase"/>
    <property type="match status" value="1"/>
</dbReference>
<evidence type="ECO:0000256" key="1">
    <source>
        <dbReference type="ARBA" id="ARBA00010518"/>
    </source>
</evidence>